<dbReference type="GO" id="GO:0015288">
    <property type="term" value="F:porin activity"/>
    <property type="evidence" value="ECO:0007669"/>
    <property type="project" value="InterPro"/>
</dbReference>
<dbReference type="InterPro" id="IPR038673">
    <property type="entry name" value="OprB_sf"/>
</dbReference>
<dbReference type="GO" id="GO:0016020">
    <property type="term" value="C:membrane"/>
    <property type="evidence" value="ECO:0007669"/>
    <property type="project" value="InterPro"/>
</dbReference>
<organism evidence="3">
    <name type="scientific">Cupriavidus pinatubonensis (strain JMP 134 / LMG 1197)</name>
    <name type="common">Cupriavidus necator (strain JMP 134)</name>
    <dbReference type="NCBI Taxonomy" id="264198"/>
    <lineage>
        <taxon>Bacteria</taxon>
        <taxon>Pseudomonadati</taxon>
        <taxon>Pseudomonadota</taxon>
        <taxon>Betaproteobacteria</taxon>
        <taxon>Burkholderiales</taxon>
        <taxon>Burkholderiaceae</taxon>
        <taxon>Cupriavidus</taxon>
    </lineage>
</organism>
<sequence>MTAFGTIAASQQSAVDMSCRLGYASTAHGPAFRPALAEFPPMRFPFPAAMPRPILSSCFAAMLSLTACAPALAQDLAPAAGTDVMETENPFGFHGQATYVWQRKPAFNAAYSGPNSLGTDRAKGYSFTSTLDLGLRLWDGAEFHLNPEVAQGVPFSGLHGMAGLTNGELAKGASTNPVFYRARAFIRQTWGLGGDTEKLDDDFNQFARTVDKRRVVLTAGNFGVLDVFDQNDYGSDPRTQFMNWSFLTHGAWDYAADSRGYTWGVALEYIGDDWSARIGRFLQPLESNGLELDTRMFEHYGDVLELEKRYKLYDRPGTARLLFFRNKARMGAFNDAIRFGQANNITPDVADVRQEHAKVGVGLTLLQQVNDSLGVFFRASMSDDKTETYAFTEIGRQVSFGGVLNGSSWGRARDAVGVAFAVNMLGQNHRAYLAAGGQGAFLGDGTLNYAPEQVFEIYYSFQPFKYLSISPDFQYVRNPGYNADRGPAKFYGIRFHAEF</sequence>
<dbReference type="Pfam" id="PF04966">
    <property type="entry name" value="OprB"/>
    <property type="match status" value="1"/>
</dbReference>
<dbReference type="AlphaFoldDB" id="Q475Z0"/>
<accession>Q475Z0</accession>
<reference evidence="3" key="1">
    <citation type="submission" date="2005-08" db="EMBL/GenBank/DDBJ databases">
        <title>Complete sequence of Chromosome1 of Ralstonia eutropha JMP134.</title>
        <authorList>
            <person name="Copeland A."/>
            <person name="Lucas S."/>
            <person name="Lapidus A."/>
            <person name="Barry K."/>
            <person name="Detter J.C."/>
            <person name="Glavina T."/>
            <person name="Hammon N."/>
            <person name="Israni S."/>
            <person name="Pitluck S."/>
            <person name="Goltsman E."/>
            <person name="Martinez M."/>
            <person name="Schmutz J."/>
            <person name="Larimer F."/>
            <person name="Land M."/>
            <person name="Lykidis A."/>
            <person name="Richardson P."/>
        </authorList>
    </citation>
    <scope>NUCLEOTIDE SEQUENCE</scope>
    <source>
        <strain evidence="3">JMP134</strain>
    </source>
</reference>
<evidence type="ECO:0000256" key="1">
    <source>
        <dbReference type="ARBA" id="ARBA00008769"/>
    </source>
</evidence>
<dbReference type="GO" id="GO:0008643">
    <property type="term" value="P:carbohydrate transport"/>
    <property type="evidence" value="ECO:0007669"/>
    <property type="project" value="InterPro"/>
</dbReference>
<dbReference type="KEGG" id="reu:Reut_A0411"/>
<evidence type="ECO:0000256" key="2">
    <source>
        <dbReference type="RuleBase" id="RU363072"/>
    </source>
</evidence>
<dbReference type="eggNOG" id="COG3659">
    <property type="taxonomic scope" value="Bacteria"/>
</dbReference>
<proteinExistence type="inferred from homology"/>
<protein>
    <submittedName>
        <fullName evidence="3">Uncharacterized protein</fullName>
    </submittedName>
</protein>
<dbReference type="STRING" id="264198.Reut_A0411"/>
<name>Q475Z0_CUPPJ</name>
<comment type="similarity">
    <text evidence="1 2">Belongs to the OprB family.</text>
</comment>
<evidence type="ECO:0000313" key="3">
    <source>
        <dbReference type="EMBL" id="AAZ59793.1"/>
    </source>
</evidence>
<gene>
    <name evidence="3" type="ordered locus">Reut_A0411</name>
</gene>
<dbReference type="InterPro" id="IPR007049">
    <property type="entry name" value="Carb-sel_porin_OprB"/>
</dbReference>
<dbReference type="HOGENOM" id="CLU_545978_0_0_4"/>
<dbReference type="EMBL" id="CP000090">
    <property type="protein sequence ID" value="AAZ59793.1"/>
    <property type="molecule type" value="Genomic_DNA"/>
</dbReference>
<dbReference type="Gene3D" id="2.40.160.180">
    <property type="entry name" value="Carbohydrate-selective porin OprB"/>
    <property type="match status" value="1"/>
</dbReference>